<reference evidence="1 2" key="1">
    <citation type="submission" date="2019-03" db="EMBL/GenBank/DDBJ databases">
        <title>First draft genome of Liparis tanakae, snailfish: a comprehensive survey of snailfish specific genes.</title>
        <authorList>
            <person name="Kim W."/>
            <person name="Song I."/>
            <person name="Jeong J.-H."/>
            <person name="Kim D."/>
            <person name="Kim S."/>
            <person name="Ryu S."/>
            <person name="Song J.Y."/>
            <person name="Lee S.K."/>
        </authorList>
    </citation>
    <scope>NUCLEOTIDE SEQUENCE [LARGE SCALE GENOMIC DNA]</scope>
    <source>
        <tissue evidence="1">Muscle</tissue>
    </source>
</reference>
<evidence type="ECO:0000313" key="1">
    <source>
        <dbReference type="EMBL" id="TNN76812.1"/>
    </source>
</evidence>
<accession>A0A4Z2IHL0</accession>
<evidence type="ECO:0000313" key="2">
    <source>
        <dbReference type="Proteomes" id="UP000314294"/>
    </source>
</evidence>
<protein>
    <submittedName>
        <fullName evidence="1">Uncharacterized protein</fullName>
    </submittedName>
</protein>
<comment type="caution">
    <text evidence="1">The sequence shown here is derived from an EMBL/GenBank/DDBJ whole genome shotgun (WGS) entry which is preliminary data.</text>
</comment>
<keyword evidence="2" id="KW-1185">Reference proteome</keyword>
<organism evidence="1 2">
    <name type="scientific">Liparis tanakae</name>
    <name type="common">Tanaka's snailfish</name>
    <dbReference type="NCBI Taxonomy" id="230148"/>
    <lineage>
        <taxon>Eukaryota</taxon>
        <taxon>Metazoa</taxon>
        <taxon>Chordata</taxon>
        <taxon>Craniata</taxon>
        <taxon>Vertebrata</taxon>
        <taxon>Euteleostomi</taxon>
        <taxon>Actinopterygii</taxon>
        <taxon>Neopterygii</taxon>
        <taxon>Teleostei</taxon>
        <taxon>Neoteleostei</taxon>
        <taxon>Acanthomorphata</taxon>
        <taxon>Eupercaria</taxon>
        <taxon>Perciformes</taxon>
        <taxon>Cottioidei</taxon>
        <taxon>Cottales</taxon>
        <taxon>Liparidae</taxon>
        <taxon>Liparis</taxon>
    </lineage>
</organism>
<sequence>MDLRSAFEILTYQHQNVTLKVQHVGFGSIYADYNQLNILRWVKRPSINKPRCHNGKEAKLKEHFHREEVRDERPRLQIEVGESESVGVSKRVTRESVKASQCQRYRGQQSQEATEDFGDAACCLSNFTLRGIQRRQTLPSSLQ</sequence>
<dbReference type="Proteomes" id="UP000314294">
    <property type="component" value="Unassembled WGS sequence"/>
</dbReference>
<dbReference type="AlphaFoldDB" id="A0A4Z2IHL0"/>
<dbReference type="EMBL" id="SRLO01000089">
    <property type="protein sequence ID" value="TNN76812.1"/>
    <property type="molecule type" value="Genomic_DNA"/>
</dbReference>
<proteinExistence type="predicted"/>
<name>A0A4Z2IHL0_9TELE</name>
<gene>
    <name evidence="1" type="ORF">EYF80_012865</name>
</gene>